<dbReference type="EMBL" id="AP026866">
    <property type="protein sequence ID" value="BDS09017.1"/>
    <property type="molecule type" value="Genomic_DNA"/>
</dbReference>
<organism evidence="2">
    <name type="scientific">Oceaniferula spumae</name>
    <dbReference type="NCBI Taxonomy" id="2979115"/>
    <lineage>
        <taxon>Bacteria</taxon>
        <taxon>Pseudomonadati</taxon>
        <taxon>Verrucomicrobiota</taxon>
        <taxon>Verrucomicrobiia</taxon>
        <taxon>Verrucomicrobiales</taxon>
        <taxon>Verrucomicrobiaceae</taxon>
        <taxon>Oceaniferula</taxon>
    </lineage>
</organism>
<dbReference type="InterPro" id="IPR013813">
    <property type="entry name" value="Endoribo_LPSP/chorism_mut-like"/>
</dbReference>
<feature type="domain" description="Endoribonuclease L-PSP/chorismate mutase-like" evidence="1">
    <location>
        <begin position="4"/>
        <end position="147"/>
    </location>
</feature>
<dbReference type="AlphaFoldDB" id="A0AAT9FSW2"/>
<evidence type="ECO:0000259" key="1">
    <source>
        <dbReference type="Pfam" id="PF14588"/>
    </source>
</evidence>
<dbReference type="Pfam" id="PF14588">
    <property type="entry name" value="YjgF_endoribonc"/>
    <property type="match status" value="1"/>
</dbReference>
<protein>
    <recommendedName>
        <fullName evidence="1">Endoribonuclease L-PSP/chorismate mutase-like domain-containing protein</fullName>
    </recommendedName>
</protein>
<proteinExistence type="predicted"/>
<dbReference type="InterPro" id="IPR035959">
    <property type="entry name" value="RutC-like_sf"/>
</dbReference>
<dbReference type="SUPFAM" id="SSF55298">
    <property type="entry name" value="YjgF-like"/>
    <property type="match status" value="1"/>
</dbReference>
<dbReference type="CDD" id="cd02199">
    <property type="entry name" value="YjgF_YER057c_UK114_like_1"/>
    <property type="match status" value="1"/>
</dbReference>
<sequence length="151" mass="16068">MNIESRIQELGHALPEAPAPAGSYVNCVRSGNLLFLAGGIPPLDDETYKGKVPTDTSLETAQEAARLITLNRLAVVKAEIGDLDKVTRIVNVGGFVNSEPDFYQHPAVINGCSDLLVEIFGDKGVHSRTAMGAAALPLNVSVEINMIVEVE</sequence>
<dbReference type="PANTHER" id="PTHR43760">
    <property type="entry name" value="ENDORIBONUCLEASE-RELATED"/>
    <property type="match status" value="1"/>
</dbReference>
<evidence type="ECO:0000313" key="2">
    <source>
        <dbReference type="EMBL" id="BDS09017.1"/>
    </source>
</evidence>
<reference evidence="2" key="1">
    <citation type="submission" date="2024-07" db="EMBL/GenBank/DDBJ databases">
        <title>Complete genome sequence of Verrucomicrobiaceae bacterium NT6N.</title>
        <authorList>
            <person name="Huang C."/>
            <person name="Takami H."/>
            <person name="Hamasaki K."/>
        </authorList>
    </citation>
    <scope>NUCLEOTIDE SEQUENCE</scope>
    <source>
        <strain evidence="2">NT6N</strain>
    </source>
</reference>
<name>A0AAT9FSW2_9BACT</name>
<dbReference type="PANTHER" id="PTHR43760:SF1">
    <property type="entry name" value="ENDORIBONUCLEASE L-PSP_CHORISMATE MUTASE-LIKE DOMAIN-CONTAINING PROTEIN"/>
    <property type="match status" value="1"/>
</dbReference>
<accession>A0AAT9FSW2</accession>
<dbReference type="Gene3D" id="3.30.1330.40">
    <property type="entry name" value="RutC-like"/>
    <property type="match status" value="1"/>
</dbReference>
<gene>
    <name evidence="2" type="ORF">NT6N_40570</name>
</gene>
<dbReference type="KEGG" id="osu:NT6N_40570"/>